<sequence>MSLGGHTESRELPENPGAGAPMQAKAELLLQGLSIVRAEPLPAGNSLAELISVLGGAFVLYKSDMDWARSAAEGATTGLPLEHHPLPPSRSLTQWTYSGRDFQGFIPNLSHPSDQLLESKMGGEAPEDVEGVGGPSNDKQASSKENTHFHWRVTLGPNTRGSHAWVGPPFGQSKNDASRNASIWRITCRVNLPYVKLGQKSRLGEEGITCEKWKTRWNGMGLAFLGTVRKRGIFGWSRRSRLGQVLETYGCLHERTGDARQDALLDST</sequence>
<reference evidence="2" key="1">
    <citation type="submission" date="2023-03" db="EMBL/GenBank/DDBJ databases">
        <title>Massive genome expansion in bonnet fungi (Mycena s.s.) driven by repeated elements and novel gene families across ecological guilds.</title>
        <authorList>
            <consortium name="Lawrence Berkeley National Laboratory"/>
            <person name="Harder C.B."/>
            <person name="Miyauchi S."/>
            <person name="Viragh M."/>
            <person name="Kuo A."/>
            <person name="Thoen E."/>
            <person name="Andreopoulos B."/>
            <person name="Lu D."/>
            <person name="Skrede I."/>
            <person name="Drula E."/>
            <person name="Henrissat B."/>
            <person name="Morin E."/>
            <person name="Kohler A."/>
            <person name="Barry K."/>
            <person name="LaButti K."/>
            <person name="Morin E."/>
            <person name="Salamov A."/>
            <person name="Lipzen A."/>
            <person name="Mereny Z."/>
            <person name="Hegedus B."/>
            <person name="Baldrian P."/>
            <person name="Stursova M."/>
            <person name="Weitz H."/>
            <person name="Taylor A."/>
            <person name="Grigoriev I.V."/>
            <person name="Nagy L.G."/>
            <person name="Martin F."/>
            <person name="Kauserud H."/>
        </authorList>
    </citation>
    <scope>NUCLEOTIDE SEQUENCE</scope>
    <source>
        <strain evidence="2">CBHHK067</strain>
    </source>
</reference>
<dbReference type="EMBL" id="JARKIE010000011">
    <property type="protein sequence ID" value="KAJ7704064.1"/>
    <property type="molecule type" value="Genomic_DNA"/>
</dbReference>
<name>A0AAD7M701_MYCRO</name>
<organism evidence="2 3">
    <name type="scientific">Mycena rosella</name>
    <name type="common">Pink bonnet</name>
    <name type="synonym">Agaricus rosellus</name>
    <dbReference type="NCBI Taxonomy" id="1033263"/>
    <lineage>
        <taxon>Eukaryota</taxon>
        <taxon>Fungi</taxon>
        <taxon>Dikarya</taxon>
        <taxon>Basidiomycota</taxon>
        <taxon>Agaricomycotina</taxon>
        <taxon>Agaricomycetes</taxon>
        <taxon>Agaricomycetidae</taxon>
        <taxon>Agaricales</taxon>
        <taxon>Marasmiineae</taxon>
        <taxon>Mycenaceae</taxon>
        <taxon>Mycena</taxon>
    </lineage>
</organism>
<dbReference type="Proteomes" id="UP001221757">
    <property type="component" value="Unassembled WGS sequence"/>
</dbReference>
<evidence type="ECO:0000313" key="2">
    <source>
        <dbReference type="EMBL" id="KAJ7704064.1"/>
    </source>
</evidence>
<protein>
    <submittedName>
        <fullName evidence="2">Uncharacterized protein</fullName>
    </submittedName>
</protein>
<gene>
    <name evidence="2" type="ORF">B0H17DRAFT_1127083</name>
</gene>
<feature type="region of interest" description="Disordered" evidence="1">
    <location>
        <begin position="124"/>
        <end position="145"/>
    </location>
</feature>
<dbReference type="AlphaFoldDB" id="A0AAD7M701"/>
<evidence type="ECO:0000313" key="3">
    <source>
        <dbReference type="Proteomes" id="UP001221757"/>
    </source>
</evidence>
<evidence type="ECO:0000256" key="1">
    <source>
        <dbReference type="SAM" id="MobiDB-lite"/>
    </source>
</evidence>
<accession>A0AAD7M701</accession>
<feature type="region of interest" description="Disordered" evidence="1">
    <location>
        <begin position="1"/>
        <end position="20"/>
    </location>
</feature>
<comment type="caution">
    <text evidence="2">The sequence shown here is derived from an EMBL/GenBank/DDBJ whole genome shotgun (WGS) entry which is preliminary data.</text>
</comment>
<keyword evidence="3" id="KW-1185">Reference proteome</keyword>
<proteinExistence type="predicted"/>